<organism evidence="4 5">
    <name type="scientific">Tribonema minus</name>
    <dbReference type="NCBI Taxonomy" id="303371"/>
    <lineage>
        <taxon>Eukaryota</taxon>
        <taxon>Sar</taxon>
        <taxon>Stramenopiles</taxon>
        <taxon>Ochrophyta</taxon>
        <taxon>PX clade</taxon>
        <taxon>Xanthophyceae</taxon>
        <taxon>Tribonematales</taxon>
        <taxon>Tribonemataceae</taxon>
        <taxon>Tribonema</taxon>
    </lineage>
</organism>
<proteinExistence type="predicted"/>
<reference evidence="4" key="1">
    <citation type="submission" date="2021-02" db="EMBL/GenBank/DDBJ databases">
        <title>First Annotated Genome of the Yellow-green Alga Tribonema minus.</title>
        <authorList>
            <person name="Mahan K.M."/>
        </authorList>
    </citation>
    <scope>NUCLEOTIDE SEQUENCE</scope>
    <source>
        <strain evidence="4">UTEX B ZZ1240</strain>
    </source>
</reference>
<dbReference type="Proteomes" id="UP000664859">
    <property type="component" value="Unassembled WGS sequence"/>
</dbReference>
<comment type="caution">
    <text evidence="4">The sequence shown here is derived from an EMBL/GenBank/DDBJ whole genome shotgun (WGS) entry which is preliminary data.</text>
</comment>
<dbReference type="InterPro" id="IPR006843">
    <property type="entry name" value="PAP/fibrillin_dom"/>
</dbReference>
<keyword evidence="2" id="KW-0934">Plastid</keyword>
<dbReference type="PANTHER" id="PTHR31906">
    <property type="entry name" value="PLASTID-LIPID-ASSOCIATED PROTEIN 4, CHLOROPLASTIC-RELATED"/>
    <property type="match status" value="1"/>
</dbReference>
<sequence length="284" mass="30677">MKAPMLIATAAVVIGYGTAFFAARPRSTVARPSAVGALTMQVSYDYQGSSSSAYEDKLDAKSALLSAIGSGVGKGYYMTSRSAAKDIKKAIVDLETSGADMAVKFPSDFATLDGRWKLLYSSNIFGVGRLSPLTLDEVYQVVDTAGNSIKNVVYATLSPPLFETTWGRFPVQAVANAAKRVNERISFPVDFALDHTFEITSAEYPAQLKIALKETKIVNCEKPEQRSLAVPAIRPLAQIGAGKFDTTYMDDDLRISRGTLGEIRVFQRSTEDASVDYSSSANYA</sequence>
<gene>
    <name evidence="4" type="ORF">JKP88DRAFT_329622</name>
</gene>
<feature type="domain" description="Plastid lipid-associated protein/fibrillin conserved" evidence="3">
    <location>
        <begin position="59"/>
        <end position="266"/>
    </location>
</feature>
<accession>A0A836CAZ2</accession>
<evidence type="ECO:0000256" key="1">
    <source>
        <dbReference type="ARBA" id="ARBA00004474"/>
    </source>
</evidence>
<dbReference type="EMBL" id="JAFCMP010000515">
    <property type="protein sequence ID" value="KAG5178403.1"/>
    <property type="molecule type" value="Genomic_DNA"/>
</dbReference>
<keyword evidence="5" id="KW-1185">Reference proteome</keyword>
<dbReference type="AlphaFoldDB" id="A0A836CAZ2"/>
<dbReference type="OrthoDB" id="203682at2759"/>
<dbReference type="Pfam" id="PF04755">
    <property type="entry name" value="PAP_fibrillin"/>
    <property type="match status" value="1"/>
</dbReference>
<evidence type="ECO:0000313" key="5">
    <source>
        <dbReference type="Proteomes" id="UP000664859"/>
    </source>
</evidence>
<evidence type="ECO:0000256" key="2">
    <source>
        <dbReference type="ARBA" id="ARBA00022640"/>
    </source>
</evidence>
<dbReference type="InterPro" id="IPR039633">
    <property type="entry name" value="PAP"/>
</dbReference>
<name>A0A836CAZ2_9STRA</name>
<evidence type="ECO:0000259" key="3">
    <source>
        <dbReference type="Pfam" id="PF04755"/>
    </source>
</evidence>
<evidence type="ECO:0000313" key="4">
    <source>
        <dbReference type="EMBL" id="KAG5178403.1"/>
    </source>
</evidence>
<comment type="subcellular location">
    <subcellularLocation>
        <location evidence="1">Plastid</location>
    </subcellularLocation>
</comment>
<dbReference type="GO" id="GO:0009536">
    <property type="term" value="C:plastid"/>
    <property type="evidence" value="ECO:0007669"/>
    <property type="project" value="UniProtKB-SubCell"/>
</dbReference>
<protein>
    <recommendedName>
        <fullName evidence="3">Plastid lipid-associated protein/fibrillin conserved domain-containing protein</fullName>
    </recommendedName>
</protein>